<reference evidence="2" key="1">
    <citation type="submission" date="2023-07" db="EMBL/GenBank/DDBJ databases">
        <title>The genome sequence of Rhodocytophaga aerolata KACC 12507.</title>
        <authorList>
            <person name="Zhang X."/>
        </authorList>
    </citation>
    <scope>NUCLEOTIDE SEQUENCE</scope>
    <source>
        <strain evidence="2">KACC 12507</strain>
    </source>
</reference>
<dbReference type="RefSeq" id="WP_302041458.1">
    <property type="nucleotide sequence ID" value="NZ_JAUKPO010000034.1"/>
</dbReference>
<name>A0ABT8RG30_9BACT</name>
<accession>A0ABT8RG30</accession>
<keyword evidence="1" id="KW-1133">Transmembrane helix</keyword>
<keyword evidence="1" id="KW-0812">Transmembrane</keyword>
<dbReference type="EMBL" id="JAUKPO010000034">
    <property type="protein sequence ID" value="MDO1450656.1"/>
    <property type="molecule type" value="Genomic_DNA"/>
</dbReference>
<dbReference type="SUPFAM" id="SSF75005">
    <property type="entry name" value="Arabinanase/levansucrase/invertase"/>
    <property type="match status" value="1"/>
</dbReference>
<dbReference type="Proteomes" id="UP001168528">
    <property type="component" value="Unassembled WGS sequence"/>
</dbReference>
<dbReference type="Gene3D" id="2.115.10.20">
    <property type="entry name" value="Glycosyl hydrolase domain, family 43"/>
    <property type="match status" value="2"/>
</dbReference>
<evidence type="ECO:0008006" key="4">
    <source>
        <dbReference type="Google" id="ProtNLM"/>
    </source>
</evidence>
<gene>
    <name evidence="2" type="ORF">Q0590_30565</name>
</gene>
<keyword evidence="3" id="KW-1185">Reference proteome</keyword>
<dbReference type="InterPro" id="IPR023296">
    <property type="entry name" value="Glyco_hydro_beta-prop_sf"/>
</dbReference>
<keyword evidence="1" id="KW-0472">Membrane</keyword>
<comment type="caution">
    <text evidence="2">The sequence shown here is derived from an EMBL/GenBank/DDBJ whole genome shotgun (WGS) entry which is preliminary data.</text>
</comment>
<evidence type="ECO:0000313" key="3">
    <source>
        <dbReference type="Proteomes" id="UP001168528"/>
    </source>
</evidence>
<proteinExistence type="predicted"/>
<sequence length="336" mass="38127">MTQDRPRYAFLFFVSIGSFLVWLSGCTAPTSTKTIQHISTWQEIVNPIVELSDARITDIDAIYDRGVWYLFYSVAYEDTSGKYSQIVEISTTDFKNFSEPILSFTGQEDGWLGMANPDITRHRNIFYLTFNSLGNKSGKSNQLFYMTSRDLKTWTTKTPLAQNLTANEQVAQPSLAFDRGKIFLLYTADKQPHIAMAKALRTPFERLGIGTPAFYSRTDTVVIHTKYQFIRFGNKWGLLASGNDFEPYLYMLPTQGTSGLGWLTWEGGYPLKVFRREVASVPAPKSAVLVNMKRFGGYFYLFYVIQSASETTQDRGSSKIEVYRSKDLINWAPAGS</sequence>
<evidence type="ECO:0000313" key="2">
    <source>
        <dbReference type="EMBL" id="MDO1450656.1"/>
    </source>
</evidence>
<protein>
    <recommendedName>
        <fullName evidence="4">Family 43 glycosylhydrolase</fullName>
    </recommendedName>
</protein>
<evidence type="ECO:0000256" key="1">
    <source>
        <dbReference type="SAM" id="Phobius"/>
    </source>
</evidence>
<dbReference type="PROSITE" id="PS51257">
    <property type="entry name" value="PROKAR_LIPOPROTEIN"/>
    <property type="match status" value="1"/>
</dbReference>
<feature type="transmembrane region" description="Helical" evidence="1">
    <location>
        <begin position="7"/>
        <end position="25"/>
    </location>
</feature>
<organism evidence="2 3">
    <name type="scientific">Rhodocytophaga aerolata</name>
    <dbReference type="NCBI Taxonomy" id="455078"/>
    <lineage>
        <taxon>Bacteria</taxon>
        <taxon>Pseudomonadati</taxon>
        <taxon>Bacteroidota</taxon>
        <taxon>Cytophagia</taxon>
        <taxon>Cytophagales</taxon>
        <taxon>Rhodocytophagaceae</taxon>
        <taxon>Rhodocytophaga</taxon>
    </lineage>
</organism>